<dbReference type="GO" id="GO:0004497">
    <property type="term" value="F:monooxygenase activity"/>
    <property type="evidence" value="ECO:0007669"/>
    <property type="project" value="UniProtKB-KW"/>
</dbReference>
<keyword evidence="2" id="KW-0560">Oxidoreductase</keyword>
<keyword evidence="3" id="KW-1185">Reference proteome</keyword>
<keyword evidence="2" id="KW-0503">Monooxygenase</keyword>
<comment type="caution">
    <text evidence="2">The sequence shown here is derived from an EMBL/GenBank/DDBJ whole genome shotgun (WGS) entry which is preliminary data.</text>
</comment>
<feature type="region of interest" description="Disordered" evidence="1">
    <location>
        <begin position="48"/>
        <end position="96"/>
    </location>
</feature>
<organism evidence="2 3">
    <name type="scientific">Streptomyces daliensis</name>
    <dbReference type="NCBI Taxonomy" id="299421"/>
    <lineage>
        <taxon>Bacteria</taxon>
        <taxon>Bacillati</taxon>
        <taxon>Actinomycetota</taxon>
        <taxon>Actinomycetes</taxon>
        <taxon>Kitasatosporales</taxon>
        <taxon>Streptomycetaceae</taxon>
        <taxon>Streptomyces</taxon>
    </lineage>
</organism>
<feature type="compositionally biased region" description="Basic and acidic residues" evidence="1">
    <location>
        <begin position="52"/>
        <end position="77"/>
    </location>
</feature>
<dbReference type="Proteomes" id="UP000675554">
    <property type="component" value="Unassembled WGS sequence"/>
</dbReference>
<reference evidence="2" key="1">
    <citation type="submission" date="2021-04" db="EMBL/GenBank/DDBJ databases">
        <title>Sequencing of actinobacteria type strains.</title>
        <authorList>
            <person name="Nguyen G.-S."/>
            <person name="Wentzel A."/>
        </authorList>
    </citation>
    <scope>NUCLEOTIDE SEQUENCE</scope>
    <source>
        <strain evidence="2">DSM 42095</strain>
    </source>
</reference>
<evidence type="ECO:0000313" key="2">
    <source>
        <dbReference type="EMBL" id="MBR7679009.1"/>
    </source>
</evidence>
<feature type="non-terminal residue" evidence="2">
    <location>
        <position position="1"/>
    </location>
</feature>
<protein>
    <submittedName>
        <fullName evidence="2">Monooxygenase</fullName>
    </submittedName>
</protein>
<evidence type="ECO:0000256" key="1">
    <source>
        <dbReference type="SAM" id="MobiDB-lite"/>
    </source>
</evidence>
<name>A0A8T4J3N5_9ACTN</name>
<evidence type="ECO:0000313" key="3">
    <source>
        <dbReference type="Proteomes" id="UP000675554"/>
    </source>
</evidence>
<accession>A0A8T4J3N5</accession>
<sequence>TESYPGAAAHTVLVIRADGHLVAALPGIRTGELRACVDAVTGRTAATARAAALEKSREKTREKAHEKTRPPGKDDAAGKAGKAGASGRGGAGTGRA</sequence>
<proteinExistence type="predicted"/>
<dbReference type="AlphaFoldDB" id="A0A8T4J3N5"/>
<feature type="compositionally biased region" description="Gly residues" evidence="1">
    <location>
        <begin position="84"/>
        <end position="96"/>
    </location>
</feature>
<gene>
    <name evidence="2" type="ORF">KDA82_39965</name>
</gene>
<dbReference type="EMBL" id="JAGSMN010002142">
    <property type="protein sequence ID" value="MBR7679009.1"/>
    <property type="molecule type" value="Genomic_DNA"/>
</dbReference>